<feature type="domain" description="Flagellar basal body rod protein N-terminal" evidence="7">
    <location>
        <begin position="19"/>
        <end position="43"/>
    </location>
</feature>
<dbReference type="Proteomes" id="UP000078596">
    <property type="component" value="Chromosome"/>
</dbReference>
<dbReference type="InterPro" id="IPR019776">
    <property type="entry name" value="Flagellar_basal_body_rod_CS"/>
</dbReference>
<accession>A0A191ZJP1</accession>
<evidence type="ECO:0000256" key="6">
    <source>
        <dbReference type="PIRNR" id="PIRNR002889"/>
    </source>
</evidence>
<dbReference type="KEGG" id="haz:A9404_12635"/>
<evidence type="ECO:0000259" key="7">
    <source>
        <dbReference type="Pfam" id="PF00460"/>
    </source>
</evidence>
<comment type="subunit">
    <text evidence="6">The basal body constitutes a major portion of the flagellar organelle and consists of a number of rings mounted on a central rod.</text>
</comment>
<comment type="function">
    <text evidence="5 6">Structural component of flagellum, the bacterial motility apparatus. Part of the rod structure of flagellar basal body.</text>
</comment>
<dbReference type="Pfam" id="PF00460">
    <property type="entry name" value="Flg_bb_rod"/>
    <property type="match status" value="1"/>
</dbReference>
<comment type="similarity">
    <text evidence="2 6">Belongs to the flagella basal body rod proteins family.</text>
</comment>
<keyword evidence="8" id="KW-0969">Cilium</keyword>
<dbReference type="PIRSF" id="PIRSF002889">
    <property type="entry name" value="Rod_FlgB"/>
    <property type="match status" value="1"/>
</dbReference>
<sequence>MLRRLSVMTDQIFGIHGLALTYRSQRMGVLSSNIANADTPEYKARDLSFGDALRAAAGPVGQGGVDQPLALKRDAPGQLTAAGSIDGAKEMYRIPDQPALDGNTVDMERERVRFTENAVAYQTTLNFLNSRIKGINSALTGQ</sequence>
<dbReference type="NCBIfam" id="TIGR01396">
    <property type="entry name" value="FlgB"/>
    <property type="match status" value="1"/>
</dbReference>
<organism evidence="8 9">
    <name type="scientific">Halothiobacillus diazotrophicus</name>
    <dbReference type="NCBI Taxonomy" id="1860122"/>
    <lineage>
        <taxon>Bacteria</taxon>
        <taxon>Pseudomonadati</taxon>
        <taxon>Pseudomonadota</taxon>
        <taxon>Gammaproteobacteria</taxon>
        <taxon>Chromatiales</taxon>
        <taxon>Halothiobacillaceae</taxon>
        <taxon>Halothiobacillus</taxon>
    </lineage>
</organism>
<dbReference type="InterPro" id="IPR006300">
    <property type="entry name" value="FlgB"/>
</dbReference>
<evidence type="ECO:0000256" key="5">
    <source>
        <dbReference type="ARBA" id="ARBA00024934"/>
    </source>
</evidence>
<evidence type="ECO:0000256" key="1">
    <source>
        <dbReference type="ARBA" id="ARBA00004117"/>
    </source>
</evidence>
<dbReference type="GO" id="GO:0030694">
    <property type="term" value="C:bacterial-type flagellum basal body, rod"/>
    <property type="evidence" value="ECO:0007669"/>
    <property type="project" value="InterPro"/>
</dbReference>
<evidence type="ECO:0000313" key="9">
    <source>
        <dbReference type="Proteomes" id="UP000078596"/>
    </source>
</evidence>
<keyword evidence="4 6" id="KW-0975">Bacterial flagellum</keyword>
<reference evidence="8 9" key="1">
    <citation type="submission" date="2016-06" db="EMBL/GenBank/DDBJ databases">
        <title>Insight into the functional genes involving in sulfur oxidation in Pearl River water.</title>
        <authorList>
            <person name="Luo J."/>
            <person name="Tan X."/>
            <person name="Lin W."/>
        </authorList>
    </citation>
    <scope>NUCLEOTIDE SEQUENCE [LARGE SCALE GENOMIC DNA]</scope>
    <source>
        <strain evidence="8 9">LS2</strain>
    </source>
</reference>
<evidence type="ECO:0000313" key="8">
    <source>
        <dbReference type="EMBL" id="ANJ68104.1"/>
    </source>
</evidence>
<dbReference type="InterPro" id="IPR001444">
    <property type="entry name" value="Flag_bb_rod_N"/>
</dbReference>
<dbReference type="EMBL" id="CP016027">
    <property type="protein sequence ID" value="ANJ68104.1"/>
    <property type="molecule type" value="Genomic_DNA"/>
</dbReference>
<comment type="subcellular location">
    <subcellularLocation>
        <location evidence="1 6">Bacterial flagellum basal body</location>
    </subcellularLocation>
</comment>
<evidence type="ECO:0000256" key="4">
    <source>
        <dbReference type="ARBA" id="ARBA00023143"/>
    </source>
</evidence>
<evidence type="ECO:0000256" key="2">
    <source>
        <dbReference type="ARBA" id="ARBA00009677"/>
    </source>
</evidence>
<keyword evidence="8" id="KW-0282">Flagellum</keyword>
<name>A0A191ZJP1_9GAMM</name>
<protein>
    <recommendedName>
        <fullName evidence="3 6">Flagellar basal body rod protein FlgB</fullName>
    </recommendedName>
</protein>
<dbReference type="PANTHER" id="PTHR30435:SF12">
    <property type="entry name" value="FLAGELLAR BASAL BODY ROD PROTEIN FLGB"/>
    <property type="match status" value="1"/>
</dbReference>
<evidence type="ECO:0000256" key="3">
    <source>
        <dbReference type="ARBA" id="ARBA00014376"/>
    </source>
</evidence>
<dbReference type="STRING" id="1860122.A9404_12635"/>
<dbReference type="GO" id="GO:0071978">
    <property type="term" value="P:bacterial-type flagellum-dependent swarming motility"/>
    <property type="evidence" value="ECO:0007669"/>
    <property type="project" value="TreeGrafter"/>
</dbReference>
<dbReference type="PANTHER" id="PTHR30435">
    <property type="entry name" value="FLAGELLAR PROTEIN"/>
    <property type="match status" value="1"/>
</dbReference>
<dbReference type="AlphaFoldDB" id="A0A191ZJP1"/>
<keyword evidence="8" id="KW-0966">Cell projection</keyword>
<gene>
    <name evidence="8" type="ORF">A9404_12635</name>
</gene>
<proteinExistence type="inferred from homology"/>
<dbReference type="PROSITE" id="PS00588">
    <property type="entry name" value="FLAGELLA_BB_ROD"/>
    <property type="match status" value="1"/>
</dbReference>
<keyword evidence="9" id="KW-1185">Reference proteome</keyword>